<organism evidence="1 2">
    <name type="scientific">Hibiscus sabdariffa</name>
    <name type="common">roselle</name>
    <dbReference type="NCBI Taxonomy" id="183260"/>
    <lineage>
        <taxon>Eukaryota</taxon>
        <taxon>Viridiplantae</taxon>
        <taxon>Streptophyta</taxon>
        <taxon>Embryophyta</taxon>
        <taxon>Tracheophyta</taxon>
        <taxon>Spermatophyta</taxon>
        <taxon>Magnoliopsida</taxon>
        <taxon>eudicotyledons</taxon>
        <taxon>Gunneridae</taxon>
        <taxon>Pentapetalae</taxon>
        <taxon>rosids</taxon>
        <taxon>malvids</taxon>
        <taxon>Malvales</taxon>
        <taxon>Malvaceae</taxon>
        <taxon>Malvoideae</taxon>
        <taxon>Hibiscus</taxon>
    </lineage>
</organism>
<evidence type="ECO:0000313" key="1">
    <source>
        <dbReference type="EMBL" id="KAK8575286.1"/>
    </source>
</evidence>
<comment type="caution">
    <text evidence="1">The sequence shown here is derived from an EMBL/GenBank/DDBJ whole genome shotgun (WGS) entry which is preliminary data.</text>
</comment>
<dbReference type="Gene3D" id="3.30.470.20">
    <property type="entry name" value="ATP-grasp fold, B domain"/>
    <property type="match status" value="1"/>
</dbReference>
<accession>A0ABR2FAD8</accession>
<reference evidence="1 2" key="1">
    <citation type="journal article" date="2024" name="G3 (Bethesda)">
        <title>Genome assembly of Hibiscus sabdariffa L. provides insights into metabolisms of medicinal natural products.</title>
        <authorList>
            <person name="Kim T."/>
        </authorList>
    </citation>
    <scope>NUCLEOTIDE SEQUENCE [LARGE SCALE GENOMIC DNA]</scope>
    <source>
        <strain evidence="1">TK-2024</strain>
        <tissue evidence="1">Old leaves</tissue>
    </source>
</reference>
<proteinExistence type="predicted"/>
<protein>
    <submittedName>
        <fullName evidence="1">Uncharacterized protein</fullName>
    </submittedName>
</protein>
<dbReference type="EMBL" id="JBBPBM010000007">
    <property type="protein sequence ID" value="KAK8575286.1"/>
    <property type="molecule type" value="Genomic_DNA"/>
</dbReference>
<keyword evidence="2" id="KW-1185">Reference proteome</keyword>
<dbReference type="Proteomes" id="UP001472677">
    <property type="component" value="Unassembled WGS sequence"/>
</dbReference>
<gene>
    <name evidence="1" type="ORF">V6N12_062961</name>
</gene>
<dbReference type="SUPFAM" id="SSF56059">
    <property type="entry name" value="Glutathione synthetase ATP-binding domain-like"/>
    <property type="match status" value="1"/>
</dbReference>
<sequence>MKIVCNDEKFVTHLENVVEVDTERPMLIGKYLIVAIEIDIDALVDLGNIAIGGIIDTFMQSDEVEERKRDLAIDVTVSALTEEKGVIVVSKKGIGNYRA</sequence>
<name>A0ABR2FAD8_9ROSI</name>
<evidence type="ECO:0000313" key="2">
    <source>
        <dbReference type="Proteomes" id="UP001472677"/>
    </source>
</evidence>